<evidence type="ECO:0000313" key="2">
    <source>
        <dbReference type="Proteomes" id="UP000276133"/>
    </source>
</evidence>
<comment type="caution">
    <text evidence="1">The sequence shown here is derived from an EMBL/GenBank/DDBJ whole genome shotgun (WGS) entry which is preliminary data.</text>
</comment>
<accession>A0A3M7QI93</accession>
<proteinExistence type="predicted"/>
<protein>
    <submittedName>
        <fullName evidence="1">Uncharacterized protein</fullName>
    </submittedName>
</protein>
<sequence length="81" mass="9224">MQNRFKCVKRILICAVTTTLMTNKLIELCSCILVWRKNSAVDGEGGICGSGKNKNLEIYQNISFVILDFVYKLIRTLRPVQ</sequence>
<organism evidence="1 2">
    <name type="scientific">Brachionus plicatilis</name>
    <name type="common">Marine rotifer</name>
    <name type="synonym">Brachionus muelleri</name>
    <dbReference type="NCBI Taxonomy" id="10195"/>
    <lineage>
        <taxon>Eukaryota</taxon>
        <taxon>Metazoa</taxon>
        <taxon>Spiralia</taxon>
        <taxon>Gnathifera</taxon>
        <taxon>Rotifera</taxon>
        <taxon>Eurotatoria</taxon>
        <taxon>Monogononta</taxon>
        <taxon>Pseudotrocha</taxon>
        <taxon>Ploima</taxon>
        <taxon>Brachionidae</taxon>
        <taxon>Brachionus</taxon>
    </lineage>
</organism>
<dbReference type="Proteomes" id="UP000276133">
    <property type="component" value="Unassembled WGS sequence"/>
</dbReference>
<dbReference type="EMBL" id="REGN01006081">
    <property type="protein sequence ID" value="RNA10963.1"/>
    <property type="molecule type" value="Genomic_DNA"/>
</dbReference>
<evidence type="ECO:0000313" key="1">
    <source>
        <dbReference type="EMBL" id="RNA10963.1"/>
    </source>
</evidence>
<dbReference type="AlphaFoldDB" id="A0A3M7QI93"/>
<keyword evidence="2" id="KW-1185">Reference proteome</keyword>
<gene>
    <name evidence="1" type="ORF">BpHYR1_040186</name>
</gene>
<reference evidence="1 2" key="1">
    <citation type="journal article" date="2018" name="Sci. Rep.">
        <title>Genomic signatures of local adaptation to the degree of environmental predictability in rotifers.</title>
        <authorList>
            <person name="Franch-Gras L."/>
            <person name="Hahn C."/>
            <person name="Garcia-Roger E.M."/>
            <person name="Carmona M.J."/>
            <person name="Serra M."/>
            <person name="Gomez A."/>
        </authorList>
    </citation>
    <scope>NUCLEOTIDE SEQUENCE [LARGE SCALE GENOMIC DNA]</scope>
    <source>
        <strain evidence="1">HYR1</strain>
    </source>
</reference>
<name>A0A3M7QI93_BRAPC</name>